<dbReference type="SMART" id="SM00505">
    <property type="entry name" value="Knot1"/>
    <property type="match status" value="1"/>
</dbReference>
<dbReference type="Pfam" id="PF00304">
    <property type="entry name" value="Gamma-thionin"/>
    <property type="match status" value="1"/>
</dbReference>
<dbReference type="Proteomes" id="UP000479710">
    <property type="component" value="Unassembled WGS sequence"/>
</dbReference>
<name>A0A6G1D9M7_9ORYZ</name>
<evidence type="ECO:0000259" key="2">
    <source>
        <dbReference type="SMART" id="SM00505"/>
    </source>
</evidence>
<feature type="domain" description="Knottins-like" evidence="2">
    <location>
        <begin position="24"/>
        <end position="70"/>
    </location>
</feature>
<proteinExistence type="predicted"/>
<feature type="region of interest" description="Disordered" evidence="1">
    <location>
        <begin position="1"/>
        <end position="21"/>
    </location>
</feature>
<evidence type="ECO:0000313" key="4">
    <source>
        <dbReference type="Proteomes" id="UP000479710"/>
    </source>
</evidence>
<dbReference type="Gene3D" id="3.30.30.10">
    <property type="entry name" value="Knottin, scorpion toxin-like"/>
    <property type="match status" value="1"/>
</dbReference>
<dbReference type="EMBL" id="SPHZ02000007">
    <property type="protein sequence ID" value="KAF0909116.1"/>
    <property type="molecule type" value="Genomic_DNA"/>
</dbReference>
<accession>A0A6G1D9M7</accession>
<dbReference type="InterPro" id="IPR036574">
    <property type="entry name" value="Scorpion_toxin-like_sf"/>
</dbReference>
<reference evidence="3 4" key="1">
    <citation type="submission" date="2019-11" db="EMBL/GenBank/DDBJ databases">
        <title>Whole genome sequence of Oryza granulata.</title>
        <authorList>
            <person name="Li W."/>
        </authorList>
    </citation>
    <scope>NUCLEOTIDE SEQUENCE [LARGE SCALE GENOMIC DNA]</scope>
    <source>
        <strain evidence="4">cv. Menghai</strain>
        <tissue evidence="3">Leaf</tissue>
    </source>
</reference>
<organism evidence="3 4">
    <name type="scientific">Oryza meyeriana var. granulata</name>
    <dbReference type="NCBI Taxonomy" id="110450"/>
    <lineage>
        <taxon>Eukaryota</taxon>
        <taxon>Viridiplantae</taxon>
        <taxon>Streptophyta</taxon>
        <taxon>Embryophyta</taxon>
        <taxon>Tracheophyta</taxon>
        <taxon>Spermatophyta</taxon>
        <taxon>Magnoliopsida</taxon>
        <taxon>Liliopsida</taxon>
        <taxon>Poales</taxon>
        <taxon>Poaceae</taxon>
        <taxon>BOP clade</taxon>
        <taxon>Oryzoideae</taxon>
        <taxon>Oryzeae</taxon>
        <taxon>Oryzinae</taxon>
        <taxon>Oryza</taxon>
        <taxon>Oryza meyeriana</taxon>
    </lineage>
</organism>
<dbReference type="SUPFAM" id="SSF57095">
    <property type="entry name" value="Scorpion toxin-like"/>
    <property type="match status" value="1"/>
</dbReference>
<evidence type="ECO:0000313" key="3">
    <source>
        <dbReference type="EMBL" id="KAF0909116.1"/>
    </source>
</evidence>
<dbReference type="GO" id="GO:0006952">
    <property type="term" value="P:defense response"/>
    <property type="evidence" value="ECO:0007669"/>
    <property type="project" value="InterPro"/>
</dbReference>
<keyword evidence="4" id="KW-1185">Reference proteome</keyword>
<dbReference type="InterPro" id="IPR003614">
    <property type="entry name" value="Knottins"/>
</dbReference>
<feature type="compositionally biased region" description="Low complexity" evidence="1">
    <location>
        <begin position="1"/>
        <end position="17"/>
    </location>
</feature>
<sequence>MTARTTSAAAAPAPARTRGGEANICQEPSQTVKVLCINNNNCISCCINENYTGGYCGGVIGRKCMCTKDCGDTPPPQPSLPSPKGGRRRSPPRAATTMM</sequence>
<protein>
    <recommendedName>
        <fullName evidence="2">Knottins-like domain-containing protein</fullName>
    </recommendedName>
</protein>
<feature type="region of interest" description="Disordered" evidence="1">
    <location>
        <begin position="72"/>
        <end position="99"/>
    </location>
</feature>
<gene>
    <name evidence="3" type="ORF">E2562_031622</name>
</gene>
<evidence type="ECO:0000256" key="1">
    <source>
        <dbReference type="SAM" id="MobiDB-lite"/>
    </source>
</evidence>
<comment type="caution">
    <text evidence="3">The sequence shown here is derived from an EMBL/GenBank/DDBJ whole genome shotgun (WGS) entry which is preliminary data.</text>
</comment>
<dbReference type="AlphaFoldDB" id="A0A6G1D9M7"/>